<keyword evidence="2" id="KW-0472">Membrane</keyword>
<evidence type="ECO:0000313" key="3">
    <source>
        <dbReference type="EMBL" id="KAA6412355.1"/>
    </source>
</evidence>
<feature type="compositionally biased region" description="Low complexity" evidence="1">
    <location>
        <begin position="180"/>
        <end position="195"/>
    </location>
</feature>
<accession>A0A5M8PTM4</accession>
<sequence>MWCYRAVVAAVGLFGFNLTCFAIADFLYPHFETGIQYNTFNYLDTVNVSWYTSIVHPEPGSYYYLSLSYRNNTGEVNLLHNWTVPAIGSQLIPLGPFQTLYPITFMWQGPSIGIWYKSISFNLAQNSQQAPVLWGAYNGTGPLQSYIFTTTTRPSSSSLPQTSASLVSSQSTTATSASQSIITTSSSYQPSTTKSPLQPPKSLSIGAEIGIIAACVVGGTSLIAWLWVFAKMRKRNASPSKSEPVPEEPLGRVERPEGEIYEINGREREVELDSVPRHEIDGVPRHELEVQEWARELDSSMRFELGVLNGAPPLPPELE</sequence>
<comment type="caution">
    <text evidence="3">The sequence shown here is derived from an EMBL/GenBank/DDBJ whole genome shotgun (WGS) entry which is preliminary data.</text>
</comment>
<dbReference type="Proteomes" id="UP000324767">
    <property type="component" value="Unassembled WGS sequence"/>
</dbReference>
<protein>
    <submittedName>
        <fullName evidence="3">Uncharacterized protein</fullName>
    </submittedName>
</protein>
<proteinExistence type="predicted"/>
<reference evidence="3 4" key="1">
    <citation type="submission" date="2019-09" db="EMBL/GenBank/DDBJ databases">
        <title>The hologenome of the rock-dwelling lichen Lasallia pustulata.</title>
        <authorList>
            <person name="Greshake Tzovaras B."/>
            <person name="Segers F."/>
            <person name="Bicker A."/>
            <person name="Dal Grande F."/>
            <person name="Otte J."/>
            <person name="Hankeln T."/>
            <person name="Schmitt I."/>
            <person name="Ebersberger I."/>
        </authorList>
    </citation>
    <scope>NUCLEOTIDE SEQUENCE [LARGE SCALE GENOMIC DNA]</scope>
    <source>
        <strain evidence="3">A1-1</strain>
    </source>
</reference>
<name>A0A5M8PTM4_9LECA</name>
<organism evidence="3 4">
    <name type="scientific">Lasallia pustulata</name>
    <dbReference type="NCBI Taxonomy" id="136370"/>
    <lineage>
        <taxon>Eukaryota</taxon>
        <taxon>Fungi</taxon>
        <taxon>Dikarya</taxon>
        <taxon>Ascomycota</taxon>
        <taxon>Pezizomycotina</taxon>
        <taxon>Lecanoromycetes</taxon>
        <taxon>OSLEUM clade</taxon>
        <taxon>Umbilicariomycetidae</taxon>
        <taxon>Umbilicariales</taxon>
        <taxon>Umbilicariaceae</taxon>
        <taxon>Lasallia</taxon>
    </lineage>
</organism>
<feature type="transmembrane region" description="Helical" evidence="2">
    <location>
        <begin position="209"/>
        <end position="230"/>
    </location>
</feature>
<gene>
    <name evidence="3" type="ORF">FRX48_03345</name>
</gene>
<keyword evidence="2" id="KW-1133">Transmembrane helix</keyword>
<evidence type="ECO:0000256" key="1">
    <source>
        <dbReference type="SAM" id="MobiDB-lite"/>
    </source>
</evidence>
<dbReference type="AlphaFoldDB" id="A0A5M8PTM4"/>
<evidence type="ECO:0000313" key="4">
    <source>
        <dbReference type="Proteomes" id="UP000324767"/>
    </source>
</evidence>
<feature type="region of interest" description="Disordered" evidence="1">
    <location>
        <begin position="180"/>
        <end position="199"/>
    </location>
</feature>
<dbReference type="EMBL" id="VXIT01000005">
    <property type="protein sequence ID" value="KAA6412355.1"/>
    <property type="molecule type" value="Genomic_DNA"/>
</dbReference>
<evidence type="ECO:0000256" key="2">
    <source>
        <dbReference type="SAM" id="Phobius"/>
    </source>
</evidence>
<dbReference type="OrthoDB" id="5426113at2759"/>
<keyword evidence="2" id="KW-0812">Transmembrane</keyword>